<dbReference type="OMA" id="YNHSYMV"/>
<evidence type="ECO:0000313" key="6">
    <source>
        <dbReference type="EMBL" id="CBK22297.2"/>
    </source>
</evidence>
<evidence type="ECO:0000256" key="1">
    <source>
        <dbReference type="ARBA" id="ARBA00022737"/>
    </source>
</evidence>
<evidence type="ECO:0000259" key="4">
    <source>
        <dbReference type="PROSITE" id="PS50021"/>
    </source>
</evidence>
<evidence type="ECO:0000313" key="7">
    <source>
        <dbReference type="Proteomes" id="UP000008312"/>
    </source>
</evidence>
<feature type="domain" description="EF-hand" evidence="5">
    <location>
        <begin position="692"/>
        <end position="726"/>
    </location>
</feature>
<keyword evidence="3" id="KW-0175">Coiled coil</keyword>
<name>D8M2K8_BLAHO</name>
<dbReference type="SUPFAM" id="SSF47576">
    <property type="entry name" value="Calponin-homology domain, CH-domain"/>
    <property type="match status" value="1"/>
</dbReference>
<dbReference type="RefSeq" id="XP_012896345.1">
    <property type="nucleotide sequence ID" value="XM_013040891.1"/>
</dbReference>
<dbReference type="InterPro" id="IPR001715">
    <property type="entry name" value="CH_dom"/>
</dbReference>
<dbReference type="InterPro" id="IPR036872">
    <property type="entry name" value="CH_dom_sf"/>
</dbReference>
<evidence type="ECO:0008006" key="8">
    <source>
        <dbReference type="Google" id="ProtNLM"/>
    </source>
</evidence>
<dbReference type="Gene3D" id="1.10.418.10">
    <property type="entry name" value="Calponin-like domain"/>
    <property type="match status" value="2"/>
</dbReference>
<dbReference type="OrthoDB" id="10017054at2759"/>
<dbReference type="Proteomes" id="UP000008312">
    <property type="component" value="Unassembled WGS sequence"/>
</dbReference>
<dbReference type="Gene3D" id="1.20.58.60">
    <property type="match status" value="2"/>
</dbReference>
<dbReference type="PROSITE" id="PS50021">
    <property type="entry name" value="CH"/>
    <property type="match status" value="2"/>
</dbReference>
<dbReference type="PROSITE" id="PS00019">
    <property type="entry name" value="ACTININ_1"/>
    <property type="match status" value="1"/>
</dbReference>
<dbReference type="SUPFAM" id="SSF46966">
    <property type="entry name" value="Spectrin repeat"/>
    <property type="match status" value="1"/>
</dbReference>
<feature type="domain" description="Calponin-homology (CH)" evidence="4">
    <location>
        <begin position="1"/>
        <end position="104"/>
    </location>
</feature>
<organism evidence="6">
    <name type="scientific">Blastocystis hominis</name>
    <dbReference type="NCBI Taxonomy" id="12968"/>
    <lineage>
        <taxon>Eukaryota</taxon>
        <taxon>Sar</taxon>
        <taxon>Stramenopiles</taxon>
        <taxon>Bigyra</taxon>
        <taxon>Opalozoa</taxon>
        <taxon>Opalinata</taxon>
        <taxon>Blastocystidae</taxon>
        <taxon>Blastocystis</taxon>
    </lineage>
</organism>
<dbReference type="InParanoid" id="D8M2K8"/>
<dbReference type="GeneID" id="24919523"/>
<evidence type="ECO:0000256" key="2">
    <source>
        <dbReference type="ARBA" id="ARBA00023203"/>
    </source>
</evidence>
<dbReference type="GO" id="GO:0005509">
    <property type="term" value="F:calcium ion binding"/>
    <property type="evidence" value="ECO:0007669"/>
    <property type="project" value="InterPro"/>
</dbReference>
<dbReference type="SMART" id="SM00033">
    <property type="entry name" value="CH"/>
    <property type="match status" value="2"/>
</dbReference>
<dbReference type="Pfam" id="PF00307">
    <property type="entry name" value="CH"/>
    <property type="match status" value="2"/>
</dbReference>
<keyword evidence="7" id="KW-1185">Reference proteome</keyword>
<dbReference type="GO" id="GO:0003779">
    <property type="term" value="F:actin binding"/>
    <property type="evidence" value="ECO:0007669"/>
    <property type="project" value="UniProtKB-KW"/>
</dbReference>
<sequence>MQKKTFTKWVNQQLVPVGSNISDIYSDFTNGVNLVTLLQVLFKDPIVEWVSGSAADAVGNLKPCFDYLQFKKKMKLVNIGPIDIFNGNHKLTLGLIFQIILFVQIDNIEVDGLKGMHGLLLWVNRQIEPYGQKVSDFTDSWRDGKAFAALAAALCENYDFGKAEEMGQDDRHRSAYDKMEDDLNVVRLLDPEDFHNEEIDDKSVLTYVSSIFNAVANDDESRRHVQAIDRVARLAMKTGSMILKYEKEARAYNKLLDDKIEYFHETEPRDSKDCRRLKEEFANYQKTEKEDIKNRKVELESMLSDIHESERAESRPLYIPPEGLGPNEISQKYRDFEEAENEYEQRLLEKFKYFLTIERLMNQLDLKCQRLSDRLKDNIKKTDLNDLGDSVAECNHKLAELDDLVEEDDDTEKEMKELHDLLDSFPKDCSEYSEAMDKVEAVEDLQDEWEDHKKEYRDRLEENLERQQELERLERDMVKEADKIEENLDHVEMLLNTSNGADSFETAEANASAEEAHRELDQVKDSVEDLREKQKQLLDNGKEDEVQRHPLKPIEDRIRNLERELKQKEDTLDEINRHTEQCNQALQEYDELANAVQQYVEDNSNDLRAKKNATPEEQMELIRQKKEDYNRPPECYRVMKEKEKECRDIGTNTASFGPINSVWTEYGKHLDRKEAKLKDDEDRKKMESLSPDEEKLLEQVYNALNTDGKGLTADQLREALQAMGINMSLNDVIAKLTAMGYKVGPNMRLGLPDLKQFLLELKATKNNKEDIQHSWRYLAKNKDKIADTDVDKYFKDYESYPYLKESMPADENGLCDYQEWTEAAFKH</sequence>
<evidence type="ECO:0000259" key="5">
    <source>
        <dbReference type="PROSITE" id="PS50222"/>
    </source>
</evidence>
<dbReference type="PROSITE" id="PS50222">
    <property type="entry name" value="EF_HAND_2"/>
    <property type="match status" value="1"/>
</dbReference>
<proteinExistence type="predicted"/>
<keyword evidence="1" id="KW-0677">Repeat</keyword>
<dbReference type="InterPro" id="IPR011992">
    <property type="entry name" value="EF-hand-dom_pair"/>
</dbReference>
<feature type="coiled-coil region" evidence="3">
    <location>
        <begin position="401"/>
        <end position="602"/>
    </location>
</feature>
<dbReference type="InterPro" id="IPR001589">
    <property type="entry name" value="Actinin_actin-bd_CS"/>
</dbReference>
<dbReference type="EMBL" id="FN668649">
    <property type="protein sequence ID" value="CBK22297.2"/>
    <property type="molecule type" value="Genomic_DNA"/>
</dbReference>
<protein>
    <recommendedName>
        <fullName evidence="8">Calponin-homology (CH) domain-containing protein</fullName>
    </recommendedName>
</protein>
<keyword evidence="2" id="KW-0009">Actin-binding</keyword>
<dbReference type="SUPFAM" id="SSF47473">
    <property type="entry name" value="EF-hand"/>
    <property type="match status" value="1"/>
</dbReference>
<feature type="domain" description="Calponin-homology (CH)" evidence="4">
    <location>
        <begin position="113"/>
        <end position="216"/>
    </location>
</feature>
<dbReference type="PANTHER" id="PTHR11915">
    <property type="entry name" value="SPECTRIN/FILAMIN RELATED CYTOSKELETAL PROTEIN"/>
    <property type="match status" value="1"/>
</dbReference>
<reference evidence="6" key="1">
    <citation type="submission" date="2010-02" db="EMBL/GenBank/DDBJ databases">
        <title>Sequencing and annotation of the Blastocystis hominis genome.</title>
        <authorList>
            <person name="Wincker P."/>
        </authorList>
    </citation>
    <scope>NUCLEOTIDE SEQUENCE</scope>
    <source>
        <strain evidence="6">Singapore isolate B</strain>
    </source>
</reference>
<dbReference type="AlphaFoldDB" id="D8M2K8"/>
<dbReference type="InterPro" id="IPR002048">
    <property type="entry name" value="EF_hand_dom"/>
</dbReference>
<gene>
    <name evidence="6" type="ORF">GSBLH_T00002346001</name>
</gene>
<accession>D8M2K8</accession>
<evidence type="ECO:0000256" key="3">
    <source>
        <dbReference type="SAM" id="Coils"/>
    </source>
</evidence>